<dbReference type="GO" id="GO:0019205">
    <property type="term" value="F:nucleobase-containing compound kinase activity"/>
    <property type="evidence" value="ECO:0007669"/>
    <property type="project" value="InterPro"/>
</dbReference>
<comment type="caution">
    <text evidence="5">The sequence shown here is derived from an EMBL/GenBank/DDBJ whole genome shotgun (WGS) entry which is preliminary data.</text>
</comment>
<evidence type="ECO:0000256" key="1">
    <source>
        <dbReference type="ARBA" id="ARBA00022679"/>
    </source>
</evidence>
<dbReference type="AlphaFoldDB" id="A0AB37W446"/>
<dbReference type="InterPro" id="IPR027417">
    <property type="entry name" value="P-loop_NTPase"/>
</dbReference>
<gene>
    <name evidence="5" type="ORF">AA0115_g11533</name>
</gene>
<dbReference type="GO" id="GO:0006139">
    <property type="term" value="P:nucleobase-containing compound metabolic process"/>
    <property type="evidence" value="ECO:0007669"/>
    <property type="project" value="InterPro"/>
</dbReference>
<evidence type="ECO:0000313" key="5">
    <source>
        <dbReference type="EMBL" id="RYN17954.1"/>
    </source>
</evidence>
<dbReference type="Proteomes" id="UP000292340">
    <property type="component" value="Unassembled WGS sequence"/>
</dbReference>
<reference evidence="5" key="2">
    <citation type="journal article" date="2019" name="bioRxiv">
        <title>Genomics, evolutionary history and diagnostics of the Alternaria alternata species group including apple and Asian pear pathotypes.</title>
        <authorList>
            <person name="Armitage A.D."/>
            <person name="Cockerton H.M."/>
            <person name="Sreenivasaprasad S."/>
            <person name="Woodhall J.W."/>
            <person name="Lane C.R."/>
            <person name="Harrison R.J."/>
            <person name="Clarkson J.P."/>
        </authorList>
    </citation>
    <scope>NUCLEOTIDE SEQUENCE</scope>
    <source>
        <strain evidence="5">FERA 1164</strain>
    </source>
</reference>
<dbReference type="InterPro" id="IPR000850">
    <property type="entry name" value="Adenylat/UMP-CMP_kin"/>
</dbReference>
<protein>
    <recommendedName>
        <fullName evidence="7">Adenylate kinase active site lid domain-containing protein</fullName>
    </recommendedName>
</protein>
<keyword evidence="1 4" id="KW-0808">Transferase</keyword>
<dbReference type="PANTHER" id="PTHR23359">
    <property type="entry name" value="NUCLEOTIDE KINASE"/>
    <property type="match status" value="1"/>
</dbReference>
<name>A0AB37W446_9PLEO</name>
<evidence type="ECO:0000256" key="4">
    <source>
        <dbReference type="RuleBase" id="RU003330"/>
    </source>
</evidence>
<evidence type="ECO:0000313" key="6">
    <source>
        <dbReference type="Proteomes" id="UP000292340"/>
    </source>
</evidence>
<dbReference type="Gene3D" id="3.40.50.300">
    <property type="entry name" value="P-loop containing nucleotide triphosphate hydrolases"/>
    <property type="match status" value="1"/>
</dbReference>
<evidence type="ECO:0000256" key="2">
    <source>
        <dbReference type="ARBA" id="ARBA00022741"/>
    </source>
</evidence>
<organism evidence="5 6">
    <name type="scientific">Alternaria tenuissima</name>
    <dbReference type="NCBI Taxonomy" id="119927"/>
    <lineage>
        <taxon>Eukaryota</taxon>
        <taxon>Fungi</taxon>
        <taxon>Dikarya</taxon>
        <taxon>Ascomycota</taxon>
        <taxon>Pezizomycotina</taxon>
        <taxon>Dothideomycetes</taxon>
        <taxon>Pleosporomycetidae</taxon>
        <taxon>Pleosporales</taxon>
        <taxon>Pleosporineae</taxon>
        <taxon>Pleosporaceae</taxon>
        <taxon>Alternaria</taxon>
        <taxon>Alternaria sect. Alternaria</taxon>
        <taxon>Alternaria alternata complex</taxon>
    </lineage>
</organism>
<dbReference type="PRINTS" id="PR00094">
    <property type="entry name" value="ADENYLTKNASE"/>
</dbReference>
<sequence>MGITEKTVVFVIGAPGSGKGTLCRRLSDEYAFYHVSVGDTLRRLVSDSRMDRVTTSRVQRGELVSTEVLIDALQDSVKDSVCSSYDLMLIDGMPRHLDQAIPVEKKASMPAR</sequence>
<proteinExistence type="inferred from homology"/>
<keyword evidence="2" id="KW-0547">Nucleotide-binding</keyword>
<dbReference type="SUPFAM" id="SSF52540">
    <property type="entry name" value="P-loop containing nucleoside triphosphate hydrolases"/>
    <property type="match status" value="1"/>
</dbReference>
<dbReference type="GO" id="GO:0005524">
    <property type="term" value="F:ATP binding"/>
    <property type="evidence" value="ECO:0007669"/>
    <property type="project" value="InterPro"/>
</dbReference>
<evidence type="ECO:0008006" key="7">
    <source>
        <dbReference type="Google" id="ProtNLM"/>
    </source>
</evidence>
<accession>A0AB37W446</accession>
<comment type="similarity">
    <text evidence="4">Belongs to the adenylate kinase family.</text>
</comment>
<dbReference type="Pfam" id="PF00406">
    <property type="entry name" value="ADK"/>
    <property type="match status" value="1"/>
</dbReference>
<keyword evidence="3 4" id="KW-0418">Kinase</keyword>
<evidence type="ECO:0000256" key="3">
    <source>
        <dbReference type="ARBA" id="ARBA00022777"/>
    </source>
</evidence>
<dbReference type="EMBL" id="PDXB01000054">
    <property type="protein sequence ID" value="RYN17954.1"/>
    <property type="molecule type" value="Genomic_DNA"/>
</dbReference>
<reference evidence="5" key="1">
    <citation type="submission" date="2017-10" db="EMBL/GenBank/DDBJ databases">
        <authorList>
            <person name="Armitage A.D."/>
            <person name="Barbara D.J."/>
            <person name="Woodhall J.W."/>
            <person name="Sreenivasaprasad S."/>
            <person name="Lane C.R."/>
            <person name="Clarkson J.P."/>
            <person name="Harrison R.J."/>
        </authorList>
    </citation>
    <scope>NUCLEOTIDE SEQUENCE</scope>
    <source>
        <strain evidence="5">FERA 1164</strain>
    </source>
</reference>